<feature type="transmembrane region" description="Helical" evidence="5">
    <location>
        <begin position="96"/>
        <end position="113"/>
    </location>
</feature>
<comment type="similarity">
    <text evidence="5">Belongs to the copper transporter (Ctr) (TC 1.A.56) family. SLC31A subfamily.</text>
</comment>
<evidence type="ECO:0000256" key="1">
    <source>
        <dbReference type="ARBA" id="ARBA00004141"/>
    </source>
</evidence>
<evidence type="ECO:0000256" key="2">
    <source>
        <dbReference type="ARBA" id="ARBA00022692"/>
    </source>
</evidence>
<name>A0A367XZ12_9ASCO</name>
<keyword evidence="5" id="KW-0813">Transport</keyword>
<feature type="region of interest" description="Disordered" evidence="6">
    <location>
        <begin position="175"/>
        <end position="194"/>
    </location>
</feature>
<keyword evidence="5" id="KW-0186">Copper</keyword>
<evidence type="ECO:0000256" key="3">
    <source>
        <dbReference type="ARBA" id="ARBA00022989"/>
    </source>
</evidence>
<accession>A0A367XZ12</accession>
<dbReference type="PANTHER" id="PTHR12483:SF27">
    <property type="entry name" value="COPPER TRANSPORT PROTEIN CTR1"/>
    <property type="match status" value="1"/>
</dbReference>
<evidence type="ECO:0000313" key="8">
    <source>
        <dbReference type="Proteomes" id="UP000253472"/>
    </source>
</evidence>
<organism evidence="7 8">
    <name type="scientific">Candida viswanathii</name>
    <dbReference type="NCBI Taxonomy" id="5486"/>
    <lineage>
        <taxon>Eukaryota</taxon>
        <taxon>Fungi</taxon>
        <taxon>Dikarya</taxon>
        <taxon>Ascomycota</taxon>
        <taxon>Saccharomycotina</taxon>
        <taxon>Pichiomycetes</taxon>
        <taxon>Debaryomycetaceae</taxon>
        <taxon>Candida/Lodderomyces clade</taxon>
        <taxon>Candida</taxon>
    </lineage>
</organism>
<protein>
    <recommendedName>
        <fullName evidence="5">Copper transport protein</fullName>
    </recommendedName>
</protein>
<dbReference type="AlphaFoldDB" id="A0A367XZ12"/>
<evidence type="ECO:0000256" key="6">
    <source>
        <dbReference type="SAM" id="MobiDB-lite"/>
    </source>
</evidence>
<evidence type="ECO:0000256" key="5">
    <source>
        <dbReference type="RuleBase" id="RU367022"/>
    </source>
</evidence>
<proteinExistence type="inferred from homology"/>
<comment type="subcellular location">
    <subcellularLocation>
        <location evidence="1 5">Membrane</location>
        <topology evidence="1 5">Multi-pass membrane protein</topology>
    </subcellularLocation>
</comment>
<dbReference type="GO" id="GO:0005375">
    <property type="term" value="F:copper ion transmembrane transporter activity"/>
    <property type="evidence" value="ECO:0007669"/>
    <property type="project" value="UniProtKB-UniRule"/>
</dbReference>
<keyword evidence="5" id="KW-0187">Copper transport</keyword>
<dbReference type="GO" id="GO:0005886">
    <property type="term" value="C:plasma membrane"/>
    <property type="evidence" value="ECO:0007669"/>
    <property type="project" value="TreeGrafter"/>
</dbReference>
<gene>
    <name evidence="7" type="primary">CTR1</name>
    <name evidence="7" type="ORF">Cantr_06936</name>
</gene>
<evidence type="ECO:0000256" key="4">
    <source>
        <dbReference type="ARBA" id="ARBA00023136"/>
    </source>
</evidence>
<keyword evidence="8" id="KW-1185">Reference proteome</keyword>
<dbReference type="InterPro" id="IPR007274">
    <property type="entry name" value="Cop_transporter"/>
</dbReference>
<keyword evidence="5" id="KW-0406">Ion transport</keyword>
<dbReference type="OrthoDB" id="73901at2759"/>
<keyword evidence="4 5" id="KW-0472">Membrane</keyword>
<dbReference type="EMBL" id="QLNQ01000028">
    <property type="protein sequence ID" value="RCK58052.1"/>
    <property type="molecule type" value="Genomic_DNA"/>
</dbReference>
<feature type="transmembrane region" description="Helical" evidence="5">
    <location>
        <begin position="235"/>
        <end position="252"/>
    </location>
</feature>
<dbReference type="Pfam" id="PF04145">
    <property type="entry name" value="Ctr"/>
    <property type="match status" value="1"/>
</dbReference>
<sequence>MEYIKRHHDMDMGSSSSVAATATSMMMNMASMATSTMMDMSSTASASMDHDHSSMSGMSDDSGSLGHMGMHMWLTREYAGYPVLFRDLIANNKAEAFGIFVLLFVVAFLTRMLEFVRNYLEEIVWKNNNYLEHENGVIQEVSKPAPVPVAACCANARENGNFDEHAKTCCGGARADDASDDSIDKSNSPQVEPVKKKRGTSIASGIMRDAIRLALCIIPDLLSYSLMLVAMTYTLVYFFAVVIGSGVGRFTAERTMEHFRIKRTAPRDCC</sequence>
<dbReference type="PANTHER" id="PTHR12483">
    <property type="entry name" value="SOLUTE CARRIER FAMILY 31 COPPER TRANSPORTERS"/>
    <property type="match status" value="1"/>
</dbReference>
<keyword evidence="2 5" id="KW-0812">Transmembrane</keyword>
<keyword evidence="3 5" id="KW-1133">Transmembrane helix</keyword>
<reference evidence="7 8" key="1">
    <citation type="submission" date="2018-06" db="EMBL/GenBank/DDBJ databases">
        <title>Whole genome sequencing of Candida tropicalis (genome annotated by CSBL at Korea University).</title>
        <authorList>
            <person name="Ahn J."/>
        </authorList>
    </citation>
    <scope>NUCLEOTIDE SEQUENCE [LARGE SCALE GENOMIC DNA]</scope>
    <source>
        <strain evidence="7 8">ATCC 20962</strain>
    </source>
</reference>
<dbReference type="STRING" id="5486.A0A367XZ12"/>
<evidence type="ECO:0000313" key="7">
    <source>
        <dbReference type="EMBL" id="RCK58052.1"/>
    </source>
</evidence>
<dbReference type="Proteomes" id="UP000253472">
    <property type="component" value="Unassembled WGS sequence"/>
</dbReference>
<comment type="caution">
    <text evidence="7">The sequence shown here is derived from an EMBL/GenBank/DDBJ whole genome shotgun (WGS) entry which is preliminary data.</text>
</comment>